<keyword evidence="2" id="KW-1185">Reference proteome</keyword>
<evidence type="ECO:0000313" key="2">
    <source>
        <dbReference type="Proteomes" id="UP001604277"/>
    </source>
</evidence>
<organism evidence="1 2">
    <name type="scientific">Forsythia ovata</name>
    <dbReference type="NCBI Taxonomy" id="205694"/>
    <lineage>
        <taxon>Eukaryota</taxon>
        <taxon>Viridiplantae</taxon>
        <taxon>Streptophyta</taxon>
        <taxon>Embryophyta</taxon>
        <taxon>Tracheophyta</taxon>
        <taxon>Spermatophyta</taxon>
        <taxon>Magnoliopsida</taxon>
        <taxon>eudicotyledons</taxon>
        <taxon>Gunneridae</taxon>
        <taxon>Pentapetalae</taxon>
        <taxon>asterids</taxon>
        <taxon>lamiids</taxon>
        <taxon>Lamiales</taxon>
        <taxon>Oleaceae</taxon>
        <taxon>Forsythieae</taxon>
        <taxon>Forsythia</taxon>
    </lineage>
</organism>
<dbReference type="AlphaFoldDB" id="A0ABD1UB57"/>
<accession>A0ABD1UB57</accession>
<dbReference type="PANTHER" id="PTHR36056">
    <property type="entry name" value="PROTEIN, PUTATIVE-RELATED"/>
    <property type="match status" value="1"/>
</dbReference>
<protein>
    <submittedName>
        <fullName evidence="1">Uncharacterized protein</fullName>
    </submittedName>
</protein>
<gene>
    <name evidence="1" type="ORF">Fot_25916</name>
</gene>
<name>A0ABD1UB57_9LAMI</name>
<dbReference type="InterPro" id="IPR040276">
    <property type="entry name" value="At4g26450-like"/>
</dbReference>
<dbReference type="EMBL" id="JBFOLJ010000007">
    <property type="protein sequence ID" value="KAL2521993.1"/>
    <property type="molecule type" value="Genomic_DNA"/>
</dbReference>
<dbReference type="Proteomes" id="UP001604277">
    <property type="component" value="Unassembled WGS sequence"/>
</dbReference>
<dbReference type="PANTHER" id="PTHR36056:SF1">
    <property type="entry name" value="PROTEIN, PUTATIVE-RELATED"/>
    <property type="match status" value="1"/>
</dbReference>
<proteinExistence type="predicted"/>
<comment type="caution">
    <text evidence="1">The sequence shown here is derived from an EMBL/GenBank/DDBJ whole genome shotgun (WGS) entry which is preliminary data.</text>
</comment>
<sequence length="125" mass="14151">MDVVATQGRSRHPNTLATTAFWTDLFIEASRLVAEYLVSKEILPPNALSGKWQNRDWKNQVVDFMQIPMDGRTSGHSRLGTAATNVGPRRRYYDEYNSIGSKNSMIGMRKLDLPKIMVQIGTHNL</sequence>
<reference evidence="2" key="1">
    <citation type="submission" date="2024-07" db="EMBL/GenBank/DDBJ databases">
        <title>Two chromosome-level genome assemblies of Korean endemic species Abeliophyllum distichum and Forsythia ovata (Oleaceae).</title>
        <authorList>
            <person name="Jang H."/>
        </authorList>
    </citation>
    <scope>NUCLEOTIDE SEQUENCE [LARGE SCALE GENOMIC DNA]</scope>
</reference>
<evidence type="ECO:0000313" key="1">
    <source>
        <dbReference type="EMBL" id="KAL2521993.1"/>
    </source>
</evidence>